<evidence type="ECO:0000313" key="2">
    <source>
        <dbReference type="Proteomes" id="UP000595917"/>
    </source>
</evidence>
<protein>
    <submittedName>
        <fullName evidence="1">SIR2 family protein</fullName>
    </submittedName>
</protein>
<gene>
    <name evidence="1" type="ORF">JFL75_19675</name>
</gene>
<accession>A0A7T8BA36</accession>
<dbReference type="Pfam" id="PF13289">
    <property type="entry name" value="SIR2_2"/>
    <property type="match status" value="1"/>
</dbReference>
<keyword evidence="2" id="KW-1185">Reference proteome</keyword>
<proteinExistence type="predicted"/>
<dbReference type="AlphaFoldDB" id="A0A7T8BA36"/>
<evidence type="ECO:0000313" key="1">
    <source>
        <dbReference type="EMBL" id="QQO09122.1"/>
    </source>
</evidence>
<name>A0A7T8BA36_9SPIR</name>
<sequence length="275" mass="31566">MAAVLLLGNGINRFSADYSWDTLVDHLIGGYGSGKISKAEKPFTLLYEEILSRAFREELIKDETELLSFIAKETEKIEPNNFHNLVLKNYSTILTTNYDYAVEKAAAGSGGPFDSETRETRYSLYRRIDAKGTSVWHIHGEAGYPRTICLGYEHYSAYIQTMRNRLIKQDIERKKDPGGNSPGTWMDYFFDADIDIIGLSLDFVESDLWWLIIHRSRLINSGRAERKNRIRYFIKKNADYDAKTKAKIQMLEANNIDLAEIDGKDYAGFYEKCFG</sequence>
<dbReference type="Proteomes" id="UP000595917">
    <property type="component" value="Chromosome"/>
</dbReference>
<organism evidence="1 2">
    <name type="scientific">Breznakiella homolactica</name>
    <dbReference type="NCBI Taxonomy" id="2798577"/>
    <lineage>
        <taxon>Bacteria</taxon>
        <taxon>Pseudomonadati</taxon>
        <taxon>Spirochaetota</taxon>
        <taxon>Spirochaetia</taxon>
        <taxon>Spirochaetales</taxon>
        <taxon>Breznakiellaceae</taxon>
        <taxon>Breznakiella</taxon>
    </lineage>
</organism>
<dbReference type="KEGG" id="bhc:JFL75_19675"/>
<reference evidence="1" key="1">
    <citation type="submission" date="2021-01" db="EMBL/GenBank/DDBJ databases">
        <title>Description of Breznakiella homolactica.</title>
        <authorList>
            <person name="Song Y."/>
            <person name="Brune A."/>
        </authorList>
    </citation>
    <scope>NUCLEOTIDE SEQUENCE</scope>
    <source>
        <strain evidence="1">RmG30</strain>
    </source>
</reference>
<dbReference type="RefSeq" id="WP_215626427.1">
    <property type="nucleotide sequence ID" value="NZ_CP067089.2"/>
</dbReference>
<dbReference type="EMBL" id="CP067089">
    <property type="protein sequence ID" value="QQO09122.1"/>
    <property type="molecule type" value="Genomic_DNA"/>
</dbReference>